<dbReference type="SUPFAM" id="SSF53850">
    <property type="entry name" value="Periplasmic binding protein-like II"/>
    <property type="match status" value="1"/>
</dbReference>
<keyword evidence="2" id="KW-0805">Transcription regulation</keyword>
<comment type="caution">
    <text evidence="6">The sequence shown here is derived from an EMBL/GenBank/DDBJ whole genome shotgun (WGS) entry which is preliminary data.</text>
</comment>
<dbReference type="InterPro" id="IPR050176">
    <property type="entry name" value="LTTR"/>
</dbReference>
<sequence>MAGGLDVDQLRTFVAIDDLGGFGRAADALGLSQPTVSQHVRRLEGAIGRPLVRRAGRGSALTADGRRLLVEARRILAVHDDALERLAVARPRTLVVGTAEVLPAAALRVLAEGLRDAHPDIDLVVRVEPTAHLLGRIGHEVVDLAVLLDVDDAVAGRAIGRLPLRWVGHVDAARASGVRLVGYDETPGLRQKALRLLADAGRPVEMSAEAASLGGVVEALRAGLGVALVPDAGGDGLPTAPGLPEPGDAVVRLSGRLAHEGGIADTVAALLGAVLVRLSAGGPPRPA</sequence>
<reference evidence="7" key="1">
    <citation type="journal article" date="2019" name="Int. J. Syst. Evol. Microbiol.">
        <title>The Global Catalogue of Microorganisms (GCM) 10K type strain sequencing project: providing services to taxonomists for standard genome sequencing and annotation.</title>
        <authorList>
            <consortium name="The Broad Institute Genomics Platform"/>
            <consortium name="The Broad Institute Genome Sequencing Center for Infectious Disease"/>
            <person name="Wu L."/>
            <person name="Ma J."/>
        </authorList>
    </citation>
    <scope>NUCLEOTIDE SEQUENCE [LARGE SCALE GENOMIC DNA]</scope>
    <source>
        <strain evidence="7">JCM 18537</strain>
    </source>
</reference>
<organism evidence="6 7">
    <name type="scientific">Microbacterium gilvum</name>
    <dbReference type="NCBI Taxonomy" id="1336204"/>
    <lineage>
        <taxon>Bacteria</taxon>
        <taxon>Bacillati</taxon>
        <taxon>Actinomycetota</taxon>
        <taxon>Actinomycetes</taxon>
        <taxon>Micrococcales</taxon>
        <taxon>Microbacteriaceae</taxon>
        <taxon>Microbacterium</taxon>
    </lineage>
</organism>
<evidence type="ECO:0000313" key="7">
    <source>
        <dbReference type="Proteomes" id="UP001501645"/>
    </source>
</evidence>
<protein>
    <submittedName>
        <fullName evidence="6">LysR family transcriptional regulator</fullName>
    </submittedName>
</protein>
<keyword evidence="3" id="KW-0238">DNA-binding</keyword>
<evidence type="ECO:0000259" key="5">
    <source>
        <dbReference type="PROSITE" id="PS50931"/>
    </source>
</evidence>
<dbReference type="PANTHER" id="PTHR30579:SF7">
    <property type="entry name" value="HTH-TYPE TRANSCRIPTIONAL REGULATOR LRHA-RELATED"/>
    <property type="match status" value="1"/>
</dbReference>
<evidence type="ECO:0000256" key="3">
    <source>
        <dbReference type="ARBA" id="ARBA00023125"/>
    </source>
</evidence>
<dbReference type="Pfam" id="PF00126">
    <property type="entry name" value="HTH_1"/>
    <property type="match status" value="1"/>
</dbReference>
<dbReference type="InterPro" id="IPR000847">
    <property type="entry name" value="LysR_HTH_N"/>
</dbReference>
<evidence type="ECO:0000256" key="2">
    <source>
        <dbReference type="ARBA" id="ARBA00023015"/>
    </source>
</evidence>
<proteinExistence type="inferred from homology"/>
<feature type="domain" description="HTH lysR-type" evidence="5">
    <location>
        <begin position="5"/>
        <end position="62"/>
    </location>
</feature>
<keyword evidence="4" id="KW-0804">Transcription</keyword>
<accession>A0ABP9AQZ0</accession>
<dbReference type="PRINTS" id="PR00039">
    <property type="entry name" value="HTHLYSR"/>
</dbReference>
<dbReference type="Gene3D" id="1.10.10.10">
    <property type="entry name" value="Winged helix-like DNA-binding domain superfamily/Winged helix DNA-binding domain"/>
    <property type="match status" value="1"/>
</dbReference>
<dbReference type="SUPFAM" id="SSF46785">
    <property type="entry name" value="Winged helix' DNA-binding domain"/>
    <property type="match status" value="1"/>
</dbReference>
<dbReference type="EMBL" id="BAABKO010000007">
    <property type="protein sequence ID" value="GAA4784692.1"/>
    <property type="molecule type" value="Genomic_DNA"/>
</dbReference>
<gene>
    <name evidence="6" type="ORF">GCM10023351_32860</name>
</gene>
<dbReference type="Proteomes" id="UP001501645">
    <property type="component" value="Unassembled WGS sequence"/>
</dbReference>
<dbReference type="InterPro" id="IPR005119">
    <property type="entry name" value="LysR_subst-bd"/>
</dbReference>
<evidence type="ECO:0000256" key="4">
    <source>
        <dbReference type="ARBA" id="ARBA00023163"/>
    </source>
</evidence>
<dbReference type="InterPro" id="IPR036388">
    <property type="entry name" value="WH-like_DNA-bd_sf"/>
</dbReference>
<dbReference type="PROSITE" id="PS50931">
    <property type="entry name" value="HTH_LYSR"/>
    <property type="match status" value="1"/>
</dbReference>
<dbReference type="Gene3D" id="3.40.190.10">
    <property type="entry name" value="Periplasmic binding protein-like II"/>
    <property type="match status" value="2"/>
</dbReference>
<evidence type="ECO:0000313" key="6">
    <source>
        <dbReference type="EMBL" id="GAA4784692.1"/>
    </source>
</evidence>
<keyword evidence="7" id="KW-1185">Reference proteome</keyword>
<evidence type="ECO:0000256" key="1">
    <source>
        <dbReference type="ARBA" id="ARBA00009437"/>
    </source>
</evidence>
<dbReference type="PANTHER" id="PTHR30579">
    <property type="entry name" value="TRANSCRIPTIONAL REGULATOR"/>
    <property type="match status" value="1"/>
</dbReference>
<dbReference type="RefSeq" id="WP_345441740.1">
    <property type="nucleotide sequence ID" value="NZ_BAABKO010000007.1"/>
</dbReference>
<dbReference type="Pfam" id="PF03466">
    <property type="entry name" value="LysR_substrate"/>
    <property type="match status" value="1"/>
</dbReference>
<name>A0ABP9AQZ0_9MICO</name>
<comment type="similarity">
    <text evidence="1">Belongs to the LysR transcriptional regulatory family.</text>
</comment>
<dbReference type="InterPro" id="IPR036390">
    <property type="entry name" value="WH_DNA-bd_sf"/>
</dbReference>